<organism evidence="3 4">
    <name type="scientific">Ditylenchus destructor</name>
    <dbReference type="NCBI Taxonomy" id="166010"/>
    <lineage>
        <taxon>Eukaryota</taxon>
        <taxon>Metazoa</taxon>
        <taxon>Ecdysozoa</taxon>
        <taxon>Nematoda</taxon>
        <taxon>Chromadorea</taxon>
        <taxon>Rhabditida</taxon>
        <taxon>Tylenchina</taxon>
        <taxon>Tylenchomorpha</taxon>
        <taxon>Sphaerularioidea</taxon>
        <taxon>Anguinidae</taxon>
        <taxon>Anguininae</taxon>
        <taxon>Ditylenchus</taxon>
    </lineage>
</organism>
<feature type="compositionally biased region" description="Acidic residues" evidence="1">
    <location>
        <begin position="281"/>
        <end position="296"/>
    </location>
</feature>
<dbReference type="Proteomes" id="UP001201812">
    <property type="component" value="Unassembled WGS sequence"/>
</dbReference>
<feature type="compositionally biased region" description="Polar residues" evidence="1">
    <location>
        <begin position="314"/>
        <end position="325"/>
    </location>
</feature>
<gene>
    <name evidence="3" type="ORF">DdX_13372</name>
</gene>
<feature type="region of interest" description="Disordered" evidence="1">
    <location>
        <begin position="281"/>
        <end position="325"/>
    </location>
</feature>
<name>A0AAD4MW47_9BILA</name>
<sequence>MPNGRQIFEQQQKMARRKSTYPIFPSSAADAVSESARDCSIAFGTNPQQITVLSFPRETEVATKRFKGLNGKSRRYYEENMARECTSFHSCTLLQGQISRHHSSASHSGRRKFESLGEKLRWLFGHSEGIADALATAWPFPRIFLDDFRIYVNEERYKIIERCKLDHVKTTKPSIRSKVLPYLYLLLLLTLFISFAQVRGMEQSAPTPTGSSANVSITSASSKTNPISPSAQPTPVKRPHRYASGHTASAPIFGRAELTKGNHATNELYMGEKLAVGTDADEYEEVEYYEEYEESPDGSSKPPEAMENEKSEQSAKSTSVPLPPR</sequence>
<feature type="compositionally biased region" description="Low complexity" evidence="1">
    <location>
        <begin position="211"/>
        <end position="222"/>
    </location>
</feature>
<keyword evidence="2" id="KW-0812">Transmembrane</keyword>
<protein>
    <submittedName>
        <fullName evidence="3">Uncharacterized protein</fullName>
    </submittedName>
</protein>
<evidence type="ECO:0000256" key="2">
    <source>
        <dbReference type="SAM" id="Phobius"/>
    </source>
</evidence>
<evidence type="ECO:0000313" key="4">
    <source>
        <dbReference type="Proteomes" id="UP001201812"/>
    </source>
</evidence>
<accession>A0AAD4MW47</accession>
<comment type="caution">
    <text evidence="3">The sequence shown here is derived from an EMBL/GenBank/DDBJ whole genome shotgun (WGS) entry which is preliminary data.</text>
</comment>
<reference evidence="3" key="1">
    <citation type="submission" date="2022-01" db="EMBL/GenBank/DDBJ databases">
        <title>Genome Sequence Resource for Two Populations of Ditylenchus destructor, the Migratory Endoparasitic Phytonematode.</title>
        <authorList>
            <person name="Zhang H."/>
            <person name="Lin R."/>
            <person name="Xie B."/>
        </authorList>
    </citation>
    <scope>NUCLEOTIDE SEQUENCE</scope>
    <source>
        <strain evidence="3">BazhouSP</strain>
    </source>
</reference>
<keyword evidence="2" id="KW-1133">Transmembrane helix</keyword>
<feature type="region of interest" description="Disordered" evidence="1">
    <location>
        <begin position="203"/>
        <end position="256"/>
    </location>
</feature>
<keyword evidence="2" id="KW-0472">Membrane</keyword>
<feature type="compositionally biased region" description="Polar residues" evidence="1">
    <location>
        <begin position="223"/>
        <end position="233"/>
    </location>
</feature>
<dbReference type="AlphaFoldDB" id="A0AAD4MW47"/>
<evidence type="ECO:0000256" key="1">
    <source>
        <dbReference type="SAM" id="MobiDB-lite"/>
    </source>
</evidence>
<keyword evidence="4" id="KW-1185">Reference proteome</keyword>
<evidence type="ECO:0000313" key="3">
    <source>
        <dbReference type="EMBL" id="KAI1705761.1"/>
    </source>
</evidence>
<proteinExistence type="predicted"/>
<feature type="transmembrane region" description="Helical" evidence="2">
    <location>
        <begin position="179"/>
        <end position="198"/>
    </location>
</feature>
<dbReference type="EMBL" id="JAKKPZ010000053">
    <property type="protein sequence ID" value="KAI1705761.1"/>
    <property type="molecule type" value="Genomic_DNA"/>
</dbReference>